<reference evidence="2 3" key="1">
    <citation type="journal article" date="2023" name="Plants (Basel)">
        <title>Bridging the Gap: Combining Genomics and Transcriptomics Approaches to Understand Stylosanthes scabra, an Orphan Legume from the Brazilian Caatinga.</title>
        <authorList>
            <person name="Ferreira-Neto J.R.C."/>
            <person name="da Silva M.D."/>
            <person name="Binneck E."/>
            <person name="de Melo N.F."/>
            <person name="da Silva R.H."/>
            <person name="de Melo A.L.T.M."/>
            <person name="Pandolfi V."/>
            <person name="Bustamante F.O."/>
            <person name="Brasileiro-Vidal A.C."/>
            <person name="Benko-Iseppon A.M."/>
        </authorList>
    </citation>
    <scope>NUCLEOTIDE SEQUENCE [LARGE SCALE GENOMIC DNA]</scope>
    <source>
        <tissue evidence="2">Leaves</tissue>
    </source>
</reference>
<dbReference type="EMBL" id="JASCZI010272011">
    <property type="protein sequence ID" value="MED6219177.1"/>
    <property type="molecule type" value="Genomic_DNA"/>
</dbReference>
<feature type="compositionally biased region" description="Polar residues" evidence="1">
    <location>
        <begin position="198"/>
        <end position="207"/>
    </location>
</feature>
<evidence type="ECO:0000313" key="2">
    <source>
        <dbReference type="EMBL" id="MED6219177.1"/>
    </source>
</evidence>
<gene>
    <name evidence="2" type="ORF">PIB30_033385</name>
</gene>
<feature type="compositionally biased region" description="Polar residues" evidence="1">
    <location>
        <begin position="134"/>
        <end position="153"/>
    </location>
</feature>
<evidence type="ECO:0000313" key="3">
    <source>
        <dbReference type="Proteomes" id="UP001341840"/>
    </source>
</evidence>
<feature type="region of interest" description="Disordered" evidence="1">
    <location>
        <begin position="100"/>
        <end position="219"/>
    </location>
</feature>
<accession>A0ABU6Z9B1</accession>
<evidence type="ECO:0000256" key="1">
    <source>
        <dbReference type="SAM" id="MobiDB-lite"/>
    </source>
</evidence>
<proteinExistence type="predicted"/>
<evidence type="ECO:0008006" key="4">
    <source>
        <dbReference type="Google" id="ProtNLM"/>
    </source>
</evidence>
<protein>
    <recommendedName>
        <fullName evidence="4">SWIM-type domain-containing protein</fullName>
    </recommendedName>
</protein>
<sequence length="219" mass="24832">MPCIHAIAAIRKMHENPEDFVHPWLCMESIHATFKHSINHVPSEQYWVNRDYLRTEAPIIKRPIGRPKVHNRKKDPVEKLIQGDKLKKSFRVTCSKCGEKGHTYKTRKGAPSNLNWKPRTNKSRKISTPHVELSLSQSAPQPETNDVASQSQHMLAAPATKRPREKQPIRRKTIRKSPPPSEPPSTSQDAGPSVETLAATSAGNQSRFKFMQTPGFKKH</sequence>
<organism evidence="2 3">
    <name type="scientific">Stylosanthes scabra</name>
    <dbReference type="NCBI Taxonomy" id="79078"/>
    <lineage>
        <taxon>Eukaryota</taxon>
        <taxon>Viridiplantae</taxon>
        <taxon>Streptophyta</taxon>
        <taxon>Embryophyta</taxon>
        <taxon>Tracheophyta</taxon>
        <taxon>Spermatophyta</taxon>
        <taxon>Magnoliopsida</taxon>
        <taxon>eudicotyledons</taxon>
        <taxon>Gunneridae</taxon>
        <taxon>Pentapetalae</taxon>
        <taxon>rosids</taxon>
        <taxon>fabids</taxon>
        <taxon>Fabales</taxon>
        <taxon>Fabaceae</taxon>
        <taxon>Papilionoideae</taxon>
        <taxon>50 kb inversion clade</taxon>
        <taxon>dalbergioids sensu lato</taxon>
        <taxon>Dalbergieae</taxon>
        <taxon>Pterocarpus clade</taxon>
        <taxon>Stylosanthes</taxon>
    </lineage>
</organism>
<dbReference type="Proteomes" id="UP001341840">
    <property type="component" value="Unassembled WGS sequence"/>
</dbReference>
<name>A0ABU6Z9B1_9FABA</name>
<feature type="compositionally biased region" description="Basic residues" evidence="1">
    <location>
        <begin position="161"/>
        <end position="175"/>
    </location>
</feature>
<keyword evidence="3" id="KW-1185">Reference proteome</keyword>
<comment type="caution">
    <text evidence="2">The sequence shown here is derived from an EMBL/GenBank/DDBJ whole genome shotgun (WGS) entry which is preliminary data.</text>
</comment>